<dbReference type="Proteomes" id="UP000078559">
    <property type="component" value="Chromosome 12"/>
</dbReference>
<dbReference type="EMBL" id="CM003109">
    <property type="protein sequence ID" value="KUI74083.1"/>
    <property type="molecule type" value="Genomic_DNA"/>
</dbReference>
<evidence type="ECO:0000313" key="3">
    <source>
        <dbReference type="Proteomes" id="UP000078559"/>
    </source>
</evidence>
<organism evidence="2 3">
    <name type="scientific">Cytospora mali</name>
    <name type="common">Apple Valsa canker fungus</name>
    <name type="synonym">Valsa mali</name>
    <dbReference type="NCBI Taxonomy" id="578113"/>
    <lineage>
        <taxon>Eukaryota</taxon>
        <taxon>Fungi</taxon>
        <taxon>Dikarya</taxon>
        <taxon>Ascomycota</taxon>
        <taxon>Pezizomycotina</taxon>
        <taxon>Sordariomycetes</taxon>
        <taxon>Sordariomycetidae</taxon>
        <taxon>Diaporthales</taxon>
        <taxon>Cytosporaceae</taxon>
        <taxon>Cytospora</taxon>
    </lineage>
</organism>
<dbReference type="AlphaFoldDB" id="A0A194WD94"/>
<gene>
    <name evidence="2" type="ORF">VM1G_11947</name>
</gene>
<name>A0A194WD94_CYTMA</name>
<protein>
    <submittedName>
        <fullName evidence="2">Uncharacterized protein</fullName>
    </submittedName>
</protein>
<evidence type="ECO:0000256" key="1">
    <source>
        <dbReference type="SAM" id="MobiDB-lite"/>
    </source>
</evidence>
<feature type="region of interest" description="Disordered" evidence="1">
    <location>
        <begin position="1"/>
        <end position="24"/>
    </location>
</feature>
<keyword evidence="3" id="KW-1185">Reference proteome</keyword>
<proteinExistence type="predicted"/>
<reference evidence="2" key="1">
    <citation type="submission" date="2014-12" db="EMBL/GenBank/DDBJ databases">
        <title>Genome Sequence of Valsa Canker Pathogens Uncovers a Specific Adaption of Colonization on Woody Bark.</title>
        <authorList>
            <person name="Yin Z."/>
            <person name="Liu H."/>
            <person name="Gao X."/>
            <person name="Li Z."/>
            <person name="Song N."/>
            <person name="Ke X."/>
            <person name="Dai Q."/>
            <person name="Wu Y."/>
            <person name="Sun Y."/>
            <person name="Xu J.-R."/>
            <person name="Kang Z.K."/>
            <person name="Wang L."/>
            <person name="Huang L."/>
        </authorList>
    </citation>
    <scope>NUCLEOTIDE SEQUENCE [LARGE SCALE GENOMIC DNA]</scope>
    <source>
        <strain evidence="2">03-8</strain>
    </source>
</reference>
<evidence type="ECO:0000313" key="2">
    <source>
        <dbReference type="EMBL" id="KUI74083.1"/>
    </source>
</evidence>
<accession>A0A194WD94</accession>
<sequence length="74" mass="8037">MAASPRGDSNPNDPSGVSSTSARSRIRCSGDYGADELVRRWLLRGSADYRKGFDAFRIDCLVLSTEGRSDAIEP</sequence>
<feature type="compositionally biased region" description="Polar residues" evidence="1">
    <location>
        <begin position="7"/>
        <end position="23"/>
    </location>
</feature>